<dbReference type="AlphaFoldDB" id="A0AAU8DUB5"/>
<sequence>MDDQMAAGPMATLQDAAVIMEQGRIVWVGAADDAPAADDAIDLGGRSVLPGWVDSHTHLVFAGDRSSEFVARMAGEQYTAGGIMDTARATRAASTEDLVDGIRRHLAEMARGGTTCVETKTGYGLTQPDEVRSVQAAVLAGVDAVTFLGAHAVPDEFTGETDDYVDLVCGPMLDAVADQVQFVDVFCEDGAFNDSQARRVLAAAERHQLRTKVHGNQLGTGSGVQLAVSARAISVDHCTHLQQADIDALASGSTIATLLPITDLSTRQPAARGRDLVDAGVQIAIASNCNPGSGYSSSMALAVALGVLQCGLSVGEAVAAATLGGAKALGRTDVGMIAVGRRADLHVIDAPGPEYLAYRVGVPLTSAVWRSGVRVV</sequence>
<feature type="binding site" evidence="7">
    <location>
        <position position="214"/>
    </location>
    <ligand>
        <name>Zn(2+)</name>
        <dbReference type="ChEBI" id="CHEBI:29105"/>
    </ligand>
</feature>
<feature type="binding site" evidence="7">
    <location>
        <position position="288"/>
    </location>
    <ligand>
        <name>Zn(2+)</name>
        <dbReference type="ChEBI" id="CHEBI:29105"/>
    </ligand>
</feature>
<keyword evidence="4 7" id="KW-0369">Histidine metabolism</keyword>
<proteinExistence type="inferred from homology"/>
<feature type="binding site" evidence="7">
    <location>
        <position position="293"/>
    </location>
    <ligand>
        <name>4-imidazolone-5-propanoate</name>
        <dbReference type="ChEBI" id="CHEBI:77893"/>
    </ligand>
</feature>
<dbReference type="Gene3D" id="3.20.20.140">
    <property type="entry name" value="Metal-dependent hydrolases"/>
    <property type="match status" value="1"/>
</dbReference>
<comment type="subcellular location">
    <subcellularLocation>
        <location evidence="7">Cytoplasm</location>
    </subcellularLocation>
</comment>
<evidence type="ECO:0000256" key="7">
    <source>
        <dbReference type="HAMAP-Rule" id="MF_00372"/>
    </source>
</evidence>
<dbReference type="SUPFAM" id="SSF51338">
    <property type="entry name" value="Composite domain of metallo-dependent hydrolases"/>
    <property type="match status" value="1"/>
</dbReference>
<dbReference type="Gene3D" id="2.30.40.10">
    <property type="entry name" value="Urease, subunit C, domain 1"/>
    <property type="match status" value="1"/>
</dbReference>
<feature type="binding site" evidence="7">
    <location>
        <position position="288"/>
    </location>
    <ligand>
        <name>Fe(3+)</name>
        <dbReference type="ChEBI" id="CHEBI:29034"/>
    </ligand>
</feature>
<feature type="binding site" evidence="7">
    <location>
        <position position="214"/>
    </location>
    <ligand>
        <name>Fe(3+)</name>
        <dbReference type="ChEBI" id="CHEBI:29034"/>
    </ligand>
</feature>
<dbReference type="SUPFAM" id="SSF51556">
    <property type="entry name" value="Metallo-dependent hydrolases"/>
    <property type="match status" value="1"/>
</dbReference>
<comment type="pathway">
    <text evidence="7">Amino-acid degradation; L-histidine degradation into L-glutamate; N-formimidoyl-L-glutamate from L-histidine: step 3/3.</text>
</comment>
<dbReference type="RefSeq" id="WP_353651550.1">
    <property type="nucleotide sequence ID" value="NZ_CP159218.1"/>
</dbReference>
<comment type="function">
    <text evidence="7">Catalyzes the hydrolytic cleavage of the carbon-nitrogen bond in imidazolone-5-propanoate to yield N-formimidoyl-L-glutamate. It is the third step in the universal histidine degradation pathway.</text>
</comment>
<dbReference type="GO" id="GO:0050480">
    <property type="term" value="F:imidazolonepropionase activity"/>
    <property type="evidence" value="ECO:0007669"/>
    <property type="project" value="UniProtKB-UniRule"/>
</dbReference>
<keyword evidence="2 7" id="KW-0479">Metal-binding</keyword>
<evidence type="ECO:0000256" key="2">
    <source>
        <dbReference type="ARBA" id="ARBA00022723"/>
    </source>
</evidence>
<dbReference type="Pfam" id="PF01979">
    <property type="entry name" value="Amidohydro_1"/>
    <property type="match status" value="1"/>
</dbReference>
<feature type="binding site" evidence="7">
    <location>
        <position position="290"/>
    </location>
    <ligand>
        <name>N-formimidoyl-L-glutamate</name>
        <dbReference type="ChEBI" id="CHEBI:58928"/>
    </ligand>
</feature>
<keyword evidence="6 7" id="KW-0408">Iron</keyword>
<evidence type="ECO:0000313" key="9">
    <source>
        <dbReference type="EMBL" id="XCG65946.1"/>
    </source>
</evidence>
<comment type="catalytic activity">
    <reaction evidence="7">
        <text>4-imidazolone-5-propanoate + H2O = N-formimidoyl-L-glutamate</text>
        <dbReference type="Rhea" id="RHEA:23660"/>
        <dbReference type="ChEBI" id="CHEBI:15377"/>
        <dbReference type="ChEBI" id="CHEBI:58928"/>
        <dbReference type="ChEBI" id="CHEBI:77893"/>
        <dbReference type="EC" id="3.5.2.7"/>
    </reaction>
</comment>
<dbReference type="InterPro" id="IPR032466">
    <property type="entry name" value="Metal_Hydrolase"/>
</dbReference>
<keyword evidence="7" id="KW-0963">Cytoplasm</keyword>
<dbReference type="GO" id="GO:0019556">
    <property type="term" value="P:L-histidine catabolic process to glutamate and formamide"/>
    <property type="evidence" value="ECO:0007669"/>
    <property type="project" value="UniProtKB-UniRule"/>
</dbReference>
<dbReference type="NCBIfam" id="TIGR01224">
    <property type="entry name" value="hutI"/>
    <property type="match status" value="1"/>
</dbReference>
<evidence type="ECO:0000256" key="3">
    <source>
        <dbReference type="ARBA" id="ARBA00022801"/>
    </source>
</evidence>
<dbReference type="GO" id="GO:0005506">
    <property type="term" value="F:iron ion binding"/>
    <property type="evidence" value="ECO:0007669"/>
    <property type="project" value="UniProtKB-UniRule"/>
</dbReference>
<keyword evidence="5 7" id="KW-0862">Zinc</keyword>
<evidence type="ECO:0000256" key="4">
    <source>
        <dbReference type="ARBA" id="ARBA00022808"/>
    </source>
</evidence>
<feature type="binding site" evidence="7">
    <location>
        <position position="123"/>
    </location>
    <ligand>
        <name>N-formimidoyl-L-glutamate</name>
        <dbReference type="ChEBI" id="CHEBI:58928"/>
    </ligand>
</feature>
<evidence type="ECO:0000256" key="1">
    <source>
        <dbReference type="ARBA" id="ARBA00012864"/>
    </source>
</evidence>
<feature type="binding site" evidence="7">
    <location>
        <position position="56"/>
    </location>
    <ligand>
        <name>Zn(2+)</name>
        <dbReference type="ChEBI" id="CHEBI:29105"/>
    </ligand>
</feature>
<dbReference type="InterPro" id="IPR011059">
    <property type="entry name" value="Metal-dep_hydrolase_composite"/>
</dbReference>
<dbReference type="EMBL" id="CP159218">
    <property type="protein sequence ID" value="XCG65946.1"/>
    <property type="molecule type" value="Genomic_DNA"/>
</dbReference>
<comment type="similarity">
    <text evidence="7">Belongs to the metallo-dependent hydrolases superfamily. HutI family.</text>
</comment>
<feature type="domain" description="Amidohydrolase-related" evidence="8">
    <location>
        <begin position="48"/>
        <end position="350"/>
    </location>
</feature>
<evidence type="ECO:0000256" key="5">
    <source>
        <dbReference type="ARBA" id="ARBA00022833"/>
    </source>
</evidence>
<feature type="binding site" evidence="7">
    <location>
        <position position="123"/>
    </location>
    <ligand>
        <name>4-imidazolone-5-propanoate</name>
        <dbReference type="ChEBI" id="CHEBI:77893"/>
    </ligand>
</feature>
<dbReference type="GO" id="GO:0008270">
    <property type="term" value="F:zinc ion binding"/>
    <property type="evidence" value="ECO:0007669"/>
    <property type="project" value="UniProtKB-UniRule"/>
</dbReference>
<comment type="cofactor">
    <cofactor evidence="7">
        <name>Zn(2+)</name>
        <dbReference type="ChEBI" id="CHEBI:29105"/>
    </cofactor>
    <cofactor evidence="7">
        <name>Fe(3+)</name>
        <dbReference type="ChEBI" id="CHEBI:29034"/>
    </cofactor>
    <text evidence="7">Binds 1 zinc or iron ion per subunit.</text>
</comment>
<dbReference type="PANTHER" id="PTHR42752:SF1">
    <property type="entry name" value="IMIDAZOLONEPROPIONASE-RELATED"/>
    <property type="match status" value="1"/>
</dbReference>
<accession>A0AAU8DUB5</accession>
<evidence type="ECO:0000259" key="8">
    <source>
        <dbReference type="Pfam" id="PF01979"/>
    </source>
</evidence>
<gene>
    <name evidence="7 9" type="primary">hutI</name>
    <name evidence="9" type="ORF">ABLG96_16175</name>
</gene>
<keyword evidence="3 7" id="KW-0378">Hydrolase</keyword>
<feature type="binding site" evidence="7">
    <location>
        <position position="292"/>
    </location>
    <ligand>
        <name>N-formimidoyl-L-glutamate</name>
        <dbReference type="ChEBI" id="CHEBI:58928"/>
    </ligand>
</feature>
<feature type="binding site" evidence="7">
    <location>
        <position position="58"/>
    </location>
    <ligand>
        <name>Fe(3+)</name>
        <dbReference type="ChEBI" id="CHEBI:29034"/>
    </ligand>
</feature>
<dbReference type="GO" id="GO:0005737">
    <property type="term" value="C:cytoplasm"/>
    <property type="evidence" value="ECO:0007669"/>
    <property type="project" value="UniProtKB-SubCell"/>
</dbReference>
<feature type="binding site" evidence="7">
    <location>
        <position position="56"/>
    </location>
    <ligand>
        <name>Fe(3+)</name>
        <dbReference type="ChEBI" id="CHEBI:29034"/>
    </ligand>
</feature>
<dbReference type="PANTHER" id="PTHR42752">
    <property type="entry name" value="IMIDAZOLONEPROPIONASE"/>
    <property type="match status" value="1"/>
</dbReference>
<evidence type="ECO:0000256" key="6">
    <source>
        <dbReference type="ARBA" id="ARBA00023004"/>
    </source>
</evidence>
<dbReference type="InterPro" id="IPR005920">
    <property type="entry name" value="HutI"/>
</dbReference>
<protein>
    <recommendedName>
        <fullName evidence="1 7">Imidazolonepropionase</fullName>
        <ecNumber evidence="1 7">3.5.2.7</ecNumber>
    </recommendedName>
    <alternativeName>
        <fullName evidence="7">Imidazolone-5-propionate hydrolase</fullName>
    </alternativeName>
</protein>
<reference evidence="9" key="1">
    <citation type="submission" date="2024-05" db="EMBL/GenBank/DDBJ databases">
        <authorList>
            <person name="Cai S.Y."/>
            <person name="Jin L.M."/>
            <person name="Li H.R."/>
        </authorList>
    </citation>
    <scope>NUCLEOTIDE SEQUENCE</scope>
    <source>
        <strain evidence="9">A5-74</strain>
    </source>
</reference>
<dbReference type="InterPro" id="IPR006680">
    <property type="entry name" value="Amidohydro-rel"/>
</dbReference>
<feature type="binding site" evidence="7">
    <location>
        <position position="65"/>
    </location>
    <ligand>
        <name>4-imidazolone-5-propanoate</name>
        <dbReference type="ChEBI" id="CHEBI:77893"/>
    </ligand>
</feature>
<name>A0AAU8DUB5_9ACTN</name>
<feature type="binding site" evidence="7">
    <location>
        <position position="58"/>
    </location>
    <ligand>
        <name>Zn(2+)</name>
        <dbReference type="ChEBI" id="CHEBI:29105"/>
    </ligand>
</feature>
<dbReference type="HAMAP" id="MF_00372">
    <property type="entry name" value="HutI"/>
    <property type="match status" value="1"/>
</dbReference>
<feature type="binding site" evidence="7">
    <location>
        <position position="151"/>
    </location>
    <ligand>
        <name>4-imidazolone-5-propanoate</name>
        <dbReference type="ChEBI" id="CHEBI:77893"/>
    </ligand>
</feature>
<organism evidence="9">
    <name type="scientific">Nakamurella sp. A5-74</name>
    <dbReference type="NCBI Taxonomy" id="3158264"/>
    <lineage>
        <taxon>Bacteria</taxon>
        <taxon>Bacillati</taxon>
        <taxon>Actinomycetota</taxon>
        <taxon>Actinomycetes</taxon>
        <taxon>Nakamurellales</taxon>
        <taxon>Nakamurellaceae</taxon>
        <taxon>Nakamurella</taxon>
    </lineage>
</organism>
<feature type="binding site" evidence="7">
    <location>
        <position position="217"/>
    </location>
    <ligand>
        <name>4-imidazolone-5-propanoate</name>
        <dbReference type="ChEBI" id="CHEBI:77893"/>
    </ligand>
</feature>
<dbReference type="EC" id="3.5.2.7" evidence="1 7"/>